<dbReference type="SMART" id="SM00575">
    <property type="entry name" value="ZnF_PMZ"/>
    <property type="match status" value="1"/>
</dbReference>
<evidence type="ECO:0000256" key="1">
    <source>
        <dbReference type="ARBA" id="ARBA00022723"/>
    </source>
</evidence>
<sequence>MEDGNAVGGGGCGREMTLYICWGGLLEEGPGGKLCYQEGRKDCVWVKENIGVLELLRLVEEAMGEGVRDGDVKKLMKGNDEYAYPYVAGSEGPVQRAVEGGGYSDGGSGGATMSAGDVAHGVDGGVVADHVVREATEGNTGKGEEVNEAAVVEERDRIEKKLRKTLANIGSIADVKLFNTALREYGVLLTNNHSLLVNLAERKCSCKWWQLKGLLCAHAMAVIDKQKLWVYDYVSYCYKGAVRV</sequence>
<dbReference type="EMBL" id="JAKOGI010003387">
    <property type="protein sequence ID" value="KAJ8420496.1"/>
    <property type="molecule type" value="Genomic_DNA"/>
</dbReference>
<dbReference type="AlphaFoldDB" id="A0A9Q1GJU8"/>
<keyword evidence="2 4" id="KW-0863">Zinc-finger</keyword>
<evidence type="ECO:0000256" key="3">
    <source>
        <dbReference type="ARBA" id="ARBA00022833"/>
    </source>
</evidence>
<dbReference type="PROSITE" id="PS50966">
    <property type="entry name" value="ZF_SWIM"/>
    <property type="match status" value="1"/>
</dbReference>
<dbReference type="OrthoDB" id="1162633at2759"/>
<dbReference type="GO" id="GO:0008270">
    <property type="term" value="F:zinc ion binding"/>
    <property type="evidence" value="ECO:0007669"/>
    <property type="project" value="UniProtKB-KW"/>
</dbReference>
<gene>
    <name evidence="6" type="ORF">Cgig2_006806</name>
</gene>
<keyword evidence="1" id="KW-0479">Metal-binding</keyword>
<organism evidence="6 7">
    <name type="scientific">Carnegiea gigantea</name>
    <dbReference type="NCBI Taxonomy" id="171969"/>
    <lineage>
        <taxon>Eukaryota</taxon>
        <taxon>Viridiplantae</taxon>
        <taxon>Streptophyta</taxon>
        <taxon>Embryophyta</taxon>
        <taxon>Tracheophyta</taxon>
        <taxon>Spermatophyta</taxon>
        <taxon>Magnoliopsida</taxon>
        <taxon>eudicotyledons</taxon>
        <taxon>Gunneridae</taxon>
        <taxon>Pentapetalae</taxon>
        <taxon>Caryophyllales</taxon>
        <taxon>Cactineae</taxon>
        <taxon>Cactaceae</taxon>
        <taxon>Cactoideae</taxon>
        <taxon>Echinocereeae</taxon>
        <taxon>Carnegiea</taxon>
    </lineage>
</organism>
<dbReference type="Proteomes" id="UP001153076">
    <property type="component" value="Unassembled WGS sequence"/>
</dbReference>
<reference evidence="6" key="1">
    <citation type="submission" date="2022-04" db="EMBL/GenBank/DDBJ databases">
        <title>Carnegiea gigantea Genome sequencing and assembly v2.</title>
        <authorList>
            <person name="Copetti D."/>
            <person name="Sanderson M.J."/>
            <person name="Burquez A."/>
            <person name="Wojciechowski M.F."/>
        </authorList>
    </citation>
    <scope>NUCLEOTIDE SEQUENCE</scope>
    <source>
        <strain evidence="6">SGP5-SGP5p</strain>
        <tissue evidence="6">Aerial part</tissue>
    </source>
</reference>
<evidence type="ECO:0000313" key="6">
    <source>
        <dbReference type="EMBL" id="KAJ8420496.1"/>
    </source>
</evidence>
<dbReference type="Pfam" id="PF04434">
    <property type="entry name" value="SWIM"/>
    <property type="match status" value="1"/>
</dbReference>
<feature type="domain" description="SWIM-type" evidence="5">
    <location>
        <begin position="185"/>
        <end position="227"/>
    </location>
</feature>
<evidence type="ECO:0000259" key="5">
    <source>
        <dbReference type="PROSITE" id="PS50966"/>
    </source>
</evidence>
<evidence type="ECO:0000313" key="7">
    <source>
        <dbReference type="Proteomes" id="UP001153076"/>
    </source>
</evidence>
<protein>
    <recommendedName>
        <fullName evidence="5">SWIM-type domain-containing protein</fullName>
    </recommendedName>
</protein>
<name>A0A9Q1GJU8_9CARY</name>
<evidence type="ECO:0000256" key="4">
    <source>
        <dbReference type="PROSITE-ProRule" id="PRU00325"/>
    </source>
</evidence>
<accession>A0A9Q1GJU8</accession>
<dbReference type="InterPro" id="IPR007527">
    <property type="entry name" value="Znf_SWIM"/>
</dbReference>
<comment type="caution">
    <text evidence="6">The sequence shown here is derived from an EMBL/GenBank/DDBJ whole genome shotgun (WGS) entry which is preliminary data.</text>
</comment>
<dbReference type="InterPro" id="IPR006564">
    <property type="entry name" value="Znf_PMZ"/>
</dbReference>
<keyword evidence="3" id="KW-0862">Zinc</keyword>
<evidence type="ECO:0000256" key="2">
    <source>
        <dbReference type="ARBA" id="ARBA00022771"/>
    </source>
</evidence>
<proteinExistence type="predicted"/>
<keyword evidence="7" id="KW-1185">Reference proteome</keyword>